<evidence type="ECO:0000256" key="1">
    <source>
        <dbReference type="SAM" id="MobiDB-lite"/>
    </source>
</evidence>
<dbReference type="Pfam" id="PF20155">
    <property type="entry name" value="TMP_3"/>
    <property type="match status" value="1"/>
</dbReference>
<proteinExistence type="predicted"/>
<dbReference type="InterPro" id="IPR013491">
    <property type="entry name" value="Tape_meas_N"/>
</dbReference>
<feature type="compositionally biased region" description="Low complexity" evidence="1">
    <location>
        <begin position="515"/>
        <end position="529"/>
    </location>
</feature>
<keyword evidence="2" id="KW-0812">Transmembrane</keyword>
<keyword evidence="2" id="KW-0472">Membrane</keyword>
<gene>
    <name evidence="4" type="ORF">F0L74_00920</name>
</gene>
<dbReference type="NCBIfam" id="TIGR02675">
    <property type="entry name" value="tape_meas_nterm"/>
    <property type="match status" value="1"/>
</dbReference>
<dbReference type="EMBL" id="VUOC01000001">
    <property type="protein sequence ID" value="KAA2244570.1"/>
    <property type="molecule type" value="Genomic_DNA"/>
</dbReference>
<keyword evidence="5" id="KW-1185">Reference proteome</keyword>
<feature type="region of interest" description="Disordered" evidence="1">
    <location>
        <begin position="514"/>
        <end position="556"/>
    </location>
</feature>
<accession>A0A5B2W1C1</accession>
<feature type="domain" description="Tape measure protein N-terminal" evidence="3">
    <location>
        <begin position="95"/>
        <end position="278"/>
    </location>
</feature>
<evidence type="ECO:0000259" key="3">
    <source>
        <dbReference type="Pfam" id="PF20155"/>
    </source>
</evidence>
<evidence type="ECO:0000313" key="5">
    <source>
        <dbReference type="Proteomes" id="UP000324611"/>
    </source>
</evidence>
<evidence type="ECO:0000313" key="4">
    <source>
        <dbReference type="EMBL" id="KAA2244570.1"/>
    </source>
</evidence>
<dbReference type="RefSeq" id="WP_149835968.1">
    <property type="nucleotide sequence ID" value="NZ_VUOC01000001.1"/>
</dbReference>
<name>A0A5B2W1C1_9BACT</name>
<protein>
    <submittedName>
        <fullName evidence="4">Tape measure protein</fullName>
    </submittedName>
</protein>
<organism evidence="4 5">
    <name type="scientific">Chitinophaga agrisoli</name>
    <dbReference type="NCBI Taxonomy" id="2607653"/>
    <lineage>
        <taxon>Bacteria</taxon>
        <taxon>Pseudomonadati</taxon>
        <taxon>Bacteroidota</taxon>
        <taxon>Chitinophagia</taxon>
        <taxon>Chitinophagales</taxon>
        <taxon>Chitinophagaceae</taxon>
        <taxon>Chitinophaga</taxon>
    </lineage>
</organism>
<feature type="transmembrane region" description="Helical" evidence="2">
    <location>
        <begin position="315"/>
        <end position="336"/>
    </location>
</feature>
<reference evidence="4 5" key="2">
    <citation type="submission" date="2019-09" db="EMBL/GenBank/DDBJ databases">
        <authorList>
            <person name="Jin C."/>
        </authorList>
    </citation>
    <scope>NUCLEOTIDE SEQUENCE [LARGE SCALE GENOMIC DNA]</scope>
    <source>
        <strain evidence="4 5">BN140078</strain>
    </source>
</reference>
<dbReference type="Proteomes" id="UP000324611">
    <property type="component" value="Unassembled WGS sequence"/>
</dbReference>
<comment type="caution">
    <text evidence="4">The sequence shown here is derived from an EMBL/GenBank/DDBJ whole genome shotgun (WGS) entry which is preliminary data.</text>
</comment>
<dbReference type="AlphaFoldDB" id="A0A5B2W1C1"/>
<keyword evidence="2" id="KW-1133">Transmembrane helix</keyword>
<sequence>MAETTSEELYQMGAAAEFANSHMTILHKSVVSTTQTLGSSIRELRESTTHIAMASSSAAAVMSAQMAKKPAPKEEKEDDKGEKFVASIIKGGAALLKMGMETQQTEATFQQLTGSVLRAKALIGSLEELGFSTPFSPAELKESAQALLMSGTAAANIVPTLTMLGDVSRGDKEKLDAMTAAFGKIQTDGKLTSDTLKEMVGAGFDPLAEMARTSGKSITDLQADLEAGLITAAQFTNSLATATGPGGQFFGVMQAQSETAAGSWQQFTERLEAAGGQLGTTLLPTMETFVNNALIPMVTLLQEGASWIAEYGTEIGVLVSAIGGAYVGYQLLTMGINFAKTAQTLFNLAMAFSPLQWVAIAIGAVVAVLFYAWNTFAGFRAVVMGAWEGLKAFGSLIWDLIIDSIKGVINGISGLGEALMYVFQGDWSKAWETGKKAVKDLVGITAAEHAFENGKQVGKSFMEGYSQEMDASQAATAVTAPKETGWSVKAPTAAPVNTGLAVSAYGYGLSATGNTPAPAASPKAPATTKMKPRPRPTADTQINSAGAGAKDKAEGITSGGARSVVINLQKLFDNLNISSTTFKEGVSDMEQIVTESLLRVLNSANAITI</sequence>
<feature type="transmembrane region" description="Helical" evidence="2">
    <location>
        <begin position="348"/>
        <end position="373"/>
    </location>
</feature>
<reference evidence="4 5" key="1">
    <citation type="submission" date="2019-09" db="EMBL/GenBank/DDBJ databases">
        <title>Chitinophaga ginsengihumi sp. nov., isolated from soil of ginseng rhizosphere.</title>
        <authorList>
            <person name="Lee J."/>
        </authorList>
    </citation>
    <scope>NUCLEOTIDE SEQUENCE [LARGE SCALE GENOMIC DNA]</scope>
    <source>
        <strain evidence="4 5">BN140078</strain>
    </source>
</reference>
<evidence type="ECO:0000256" key="2">
    <source>
        <dbReference type="SAM" id="Phobius"/>
    </source>
</evidence>